<keyword evidence="2" id="KW-1133">Transmembrane helix</keyword>
<dbReference type="STRING" id="1420916.AU14_13555"/>
<reference evidence="3 4" key="1">
    <citation type="journal article" date="2014" name="Genome Announc.">
        <title>Draft Genome Sequences of Marinobacter similis A3d10T and Marinobacter salarius R9SW1T.</title>
        <authorList>
            <person name="Ivanova E.P."/>
            <person name="Ng H.J."/>
            <person name="Webb H.K."/>
            <person name="Feng G."/>
            <person name="Oshima K."/>
            <person name="Hattori M."/>
            <person name="Ohkuma M."/>
            <person name="Sergeev A.F."/>
            <person name="Mikhailov V.V."/>
            <person name="Crawford R.J."/>
            <person name="Sawabe T."/>
        </authorList>
    </citation>
    <scope>NUCLEOTIDE SEQUENCE [LARGE SCALE GENOMIC DNA]</scope>
    <source>
        <strain evidence="3 4">A3d10</strain>
    </source>
</reference>
<dbReference type="EMBL" id="CP007151">
    <property type="protein sequence ID" value="AHI30157.1"/>
    <property type="molecule type" value="Genomic_DNA"/>
</dbReference>
<keyword evidence="2" id="KW-0472">Membrane</keyword>
<dbReference type="Proteomes" id="UP000061489">
    <property type="component" value="Chromosome"/>
</dbReference>
<feature type="transmembrane region" description="Helical" evidence="2">
    <location>
        <begin position="37"/>
        <end position="58"/>
    </location>
</feature>
<evidence type="ECO:0000256" key="1">
    <source>
        <dbReference type="SAM" id="MobiDB-lite"/>
    </source>
</evidence>
<feature type="region of interest" description="Disordered" evidence="1">
    <location>
        <begin position="66"/>
        <end position="117"/>
    </location>
</feature>
<dbReference type="KEGG" id="msx:AU14_13555"/>
<keyword evidence="2" id="KW-0812">Transmembrane</keyword>
<sequence>MSLLNDALRAAEQRQGRPDVSTAYTGQVNRQPAAHRWLVPVMALLLVILVVVAVYGYFFRAPVTQSQVTERTENAQNETADEPMPAETPVVSKQVSDPAPKAEPESELAQTPEPKRCWQRIQMIAQYLTRRRRQKPPAQSPKLSPQSHKPSLRLPTLRRY</sequence>
<evidence type="ECO:0000313" key="4">
    <source>
        <dbReference type="Proteomes" id="UP000061489"/>
    </source>
</evidence>
<dbReference type="HOGENOM" id="CLU_1650123_0_0_6"/>
<protein>
    <submittedName>
        <fullName evidence="3">Uncharacterized protein</fullName>
    </submittedName>
</protein>
<proteinExistence type="predicted"/>
<feature type="compositionally biased region" description="Polar residues" evidence="1">
    <location>
        <begin position="66"/>
        <end position="78"/>
    </location>
</feature>
<evidence type="ECO:0000313" key="3">
    <source>
        <dbReference type="EMBL" id="AHI30157.1"/>
    </source>
</evidence>
<dbReference type="RefSeq" id="WP_052472047.1">
    <property type="nucleotide sequence ID" value="NZ_CP007151.1"/>
</dbReference>
<dbReference type="AlphaFoldDB" id="W5YLR2"/>
<accession>W5YLR2</accession>
<keyword evidence="4" id="KW-1185">Reference proteome</keyword>
<gene>
    <name evidence="3" type="ORF">AU14_13555</name>
</gene>
<evidence type="ECO:0000256" key="2">
    <source>
        <dbReference type="SAM" id="Phobius"/>
    </source>
</evidence>
<feature type="region of interest" description="Disordered" evidence="1">
    <location>
        <begin position="129"/>
        <end position="160"/>
    </location>
</feature>
<organism evidence="3 4">
    <name type="scientific">Marinobacter similis</name>
    <dbReference type="NCBI Taxonomy" id="1420916"/>
    <lineage>
        <taxon>Bacteria</taxon>
        <taxon>Pseudomonadati</taxon>
        <taxon>Pseudomonadota</taxon>
        <taxon>Gammaproteobacteria</taxon>
        <taxon>Pseudomonadales</taxon>
        <taxon>Marinobacteraceae</taxon>
        <taxon>Marinobacter</taxon>
    </lineage>
</organism>
<dbReference type="OrthoDB" id="5406098at2"/>
<name>W5YLR2_9GAMM</name>